<dbReference type="SUPFAM" id="SSF69279">
    <property type="entry name" value="Phage tail proteins"/>
    <property type="match status" value="1"/>
</dbReference>
<dbReference type="InterPro" id="IPR037026">
    <property type="entry name" value="Vgr_OB-fold_dom_sf"/>
</dbReference>
<feature type="region of interest" description="Disordered" evidence="1">
    <location>
        <begin position="540"/>
        <end position="564"/>
    </location>
</feature>
<feature type="region of interest" description="Disordered" evidence="1">
    <location>
        <begin position="394"/>
        <end position="426"/>
    </location>
</feature>
<dbReference type="Gene3D" id="3.55.50.10">
    <property type="entry name" value="Baseplate protein-like domains"/>
    <property type="match status" value="1"/>
</dbReference>
<feature type="compositionally biased region" description="Basic and acidic residues" evidence="1">
    <location>
        <begin position="239"/>
        <end position="251"/>
    </location>
</feature>
<protein>
    <submittedName>
        <fullName evidence="2">Uncharacterized protein involved in type VI secretion and phage assembly</fullName>
    </submittedName>
</protein>
<feature type="compositionally biased region" description="Basic and acidic residues" evidence="1">
    <location>
        <begin position="1217"/>
        <end position="1228"/>
    </location>
</feature>
<reference evidence="2" key="1">
    <citation type="submission" date="2022-03" db="EMBL/GenBank/DDBJ databases">
        <title>Genomic Encyclopedia of Type Strains, Phase III (KMG-III): the genomes of soil and plant-associated and newly described type strains.</title>
        <authorList>
            <person name="Whitman W."/>
        </authorList>
    </citation>
    <scope>NUCLEOTIDE SEQUENCE</scope>
    <source>
        <strain evidence="2">ANL 6-2</strain>
    </source>
</reference>
<dbReference type="Gene3D" id="2.40.50.230">
    <property type="entry name" value="Gp5 N-terminal domain"/>
    <property type="match status" value="1"/>
</dbReference>
<dbReference type="SUPFAM" id="SSF69255">
    <property type="entry name" value="gp5 N-terminal domain-like"/>
    <property type="match status" value="1"/>
</dbReference>
<sequence length="1420" mass="152933">MPAIDARGTTTIVARVGDVPVTDIYALATAEVLSGLPLYRIDGTMARAFDASPWLGEIATITLTGPDGISRVLGGRVVEMLDREPVGTGRQRIVLWVEPGLTLLGLRQRTRILRDLSVPDLVGLVIAEHGGLDVRVRWSLRGDYPVRPWTVQAEESDLAFVTRLLARAGIQWCCGVDEHGEWLHCFDDPAAADVLDRGTVPVRPDSGQSDAALVHGALQSCRFFTDAEDGAYPIPQRAVRPDPKGRNRRNDPAWAPAGQPAVFGSPEADPFEYRPKGPLVPADHLRSSGSQRILDGALADLAPGRRLEIEGETHGYCIVQSALRVVLPHPHAGEPPSGLWVTAQGAPLSSSIRSEAAPQPERAMLIPARVEAHGRYAELDAAGRYRLRAGFDRARRAQADASPPLPRLTPHASPSRRGQPPAGWHFPLTDGAEVLLSCMNNDADQPYVVGYAPNAQAPGPVTSKNPSEHRILTPAGNALTLDDRRRAERITLNTLNGETILTMQAHPDNPMVRVAASLGGLQLQAGGNARWAAGATHQRRVGASETETVQGQHTTETKTGRLHRQAATGHSLRAAKGINAKAQGDIQLNSGQEMRLTANGDCRMRVTGDFTSRIENGNLILQAHGPLAIRGNGGGDMTVHQNGGGWTIKRDGSVRLFGHNVTFRSQQGVTFNGKLLFNVPGAHRPDEPVPAAPKAPAAVARITAPDEPGVTALRWGDRQLALESDVADTQLPTVFTVQQLETGEPVDVRVLRVLGQDSATLGEVTHSLDCGNGVETAYCPLSTLSRPGAAELVIAAGRPTEHLRFTVTARGQESAPSHDLALTRDLDIALLTNDGHPLEADVDLTLIDAGGRSHSAVVSNGEAQFQSVPIGRFQVHGTWESTGEGLAITRINGCDCPPGTAPWLRESDLGSIATELSITVLPPAILLSLRDEAANGKPALLPEHTIAAMQRNGNNATLFIHGYNVPLGAYGPGVLGVSAQSAGTDSAAACLGVGETVPVPMPVYRDAAALQRAYPDACPGLDRPEPGSAEARLPEDNQLNGSEAHGWLLTMEYQLNRAAGFDGIDHSKYTRIVGVTWSGDLGATRFWEGELSANLAGRRLLPVLQQLSEAGIQVNLISHSLGARVALTALNLRAELGAPPIRQLILWQPAVSQSSLAPAPADAPSLGHEHFPAAHRGVERILVLHSRRDGVLGASPRGQETGQASTFPVAQDDVTDESQRTRPSDAVVDPKDNVLGLAHGLYERKYWLNGSLRRWLMSRHPQVNPNNPGGSEADLRLFERLVWPQIEQEAKALNRIPAESLLTGQARLPDLLLPWAMHGRFDDELLAHIRANLHEGIRQNWLVGLPVEPALGWQWDEAAMRRHAPLGDMLDQGSLEEVDQTDVLFSHSGMRYPSRRLFEEIYRDRIMRALLDYSGFGGYR</sequence>
<proteinExistence type="predicted"/>
<dbReference type="InterPro" id="IPR029058">
    <property type="entry name" value="AB_hydrolase_fold"/>
</dbReference>
<dbReference type="Pfam" id="PF05954">
    <property type="entry name" value="Phage_GPD"/>
    <property type="match status" value="1"/>
</dbReference>
<dbReference type="Gene3D" id="2.30.110.50">
    <property type="match status" value="1"/>
</dbReference>
<dbReference type="RefSeq" id="WP_253483237.1">
    <property type="nucleotide sequence ID" value="NZ_JALJXV010000010.1"/>
</dbReference>
<dbReference type="EMBL" id="JALJXV010000010">
    <property type="protein sequence ID" value="MCP1676599.1"/>
    <property type="molecule type" value="Genomic_DNA"/>
</dbReference>
<comment type="caution">
    <text evidence="2">The sequence shown here is derived from an EMBL/GenBank/DDBJ whole genome shotgun (WGS) entry which is preliminary data.</text>
</comment>
<evidence type="ECO:0000256" key="1">
    <source>
        <dbReference type="SAM" id="MobiDB-lite"/>
    </source>
</evidence>
<keyword evidence="3" id="KW-1185">Reference proteome</keyword>
<dbReference type="Proteomes" id="UP001205843">
    <property type="component" value="Unassembled WGS sequence"/>
</dbReference>
<name>A0AAE3G6J6_9GAMM</name>
<feature type="region of interest" description="Disordered" evidence="1">
    <location>
        <begin position="233"/>
        <end position="268"/>
    </location>
</feature>
<accession>A0AAE3G6J6</accession>
<organism evidence="2 3">
    <name type="scientific">Natronocella acetinitrilica</name>
    <dbReference type="NCBI Taxonomy" id="414046"/>
    <lineage>
        <taxon>Bacteria</taxon>
        <taxon>Pseudomonadati</taxon>
        <taxon>Pseudomonadota</taxon>
        <taxon>Gammaproteobacteria</taxon>
        <taxon>Chromatiales</taxon>
        <taxon>Ectothiorhodospiraceae</taxon>
        <taxon>Natronocella</taxon>
    </lineage>
</organism>
<gene>
    <name evidence="2" type="ORF">J2T57_003770</name>
</gene>
<dbReference type="SUPFAM" id="SSF69349">
    <property type="entry name" value="Phage fibre proteins"/>
    <property type="match status" value="1"/>
</dbReference>
<evidence type="ECO:0000313" key="3">
    <source>
        <dbReference type="Proteomes" id="UP001205843"/>
    </source>
</evidence>
<feature type="region of interest" description="Disordered" evidence="1">
    <location>
        <begin position="1192"/>
        <end position="1228"/>
    </location>
</feature>
<evidence type="ECO:0000313" key="2">
    <source>
        <dbReference type="EMBL" id="MCP1676599.1"/>
    </source>
</evidence>
<dbReference type="SUPFAM" id="SSF53474">
    <property type="entry name" value="alpha/beta-Hydrolases"/>
    <property type="match status" value="1"/>
</dbReference>
<feature type="compositionally biased region" description="Polar residues" evidence="1">
    <location>
        <begin position="1198"/>
        <end position="1208"/>
    </location>
</feature>
<feature type="compositionally biased region" description="Polar residues" evidence="1">
    <location>
        <begin position="545"/>
        <end position="554"/>
    </location>
</feature>